<reference evidence="1 2" key="1">
    <citation type="submission" date="2016-09" db="EMBL/GenBank/DDBJ databases">
        <title>The complete genome sequences of Rhizobium gallicum, symbiovars gallicum and phaseoli, symbionts associated to common bean (Phaseolus vulgaris).</title>
        <authorList>
            <person name="Bustos P."/>
            <person name="Santamaria R.I."/>
            <person name="Perez-Carrascal O.M."/>
            <person name="Juarez S."/>
            <person name="Lozano L."/>
            <person name="Martinez-Flores I."/>
            <person name="Martinez-Romero E."/>
            <person name="Cevallos M."/>
            <person name="Romero D."/>
            <person name="Davila G."/>
            <person name="Gonzalez V."/>
        </authorList>
    </citation>
    <scope>NUCLEOTIDE SEQUENCE [LARGE SCALE GENOMIC DNA]</scope>
    <source>
        <strain evidence="1 2">8C-3</strain>
    </source>
</reference>
<proteinExistence type="predicted"/>
<dbReference type="Proteomes" id="UP000185109">
    <property type="component" value="Chromosome"/>
</dbReference>
<accession>A0A1L5P6T1</accession>
<evidence type="ECO:0000313" key="2">
    <source>
        <dbReference type="Proteomes" id="UP000185109"/>
    </source>
</evidence>
<protein>
    <submittedName>
        <fullName evidence="1">Uncharacterized protein</fullName>
    </submittedName>
</protein>
<dbReference type="EMBL" id="CP017241">
    <property type="protein sequence ID" value="APO75806.1"/>
    <property type="molecule type" value="Genomic_DNA"/>
</dbReference>
<gene>
    <name evidence="1" type="ORF">AM571_CH03004</name>
</gene>
<dbReference type="AlphaFoldDB" id="A0A1L5P6T1"/>
<organism evidence="1 2">
    <name type="scientific">Rhizobium etli 8C-3</name>
    <dbReference type="NCBI Taxonomy" id="538025"/>
    <lineage>
        <taxon>Bacteria</taxon>
        <taxon>Pseudomonadati</taxon>
        <taxon>Pseudomonadota</taxon>
        <taxon>Alphaproteobacteria</taxon>
        <taxon>Hyphomicrobiales</taxon>
        <taxon>Rhizobiaceae</taxon>
        <taxon>Rhizobium/Agrobacterium group</taxon>
        <taxon>Rhizobium</taxon>
    </lineage>
</organism>
<evidence type="ECO:0000313" key="1">
    <source>
        <dbReference type="EMBL" id="APO75806.1"/>
    </source>
</evidence>
<sequence>MSCNQIERRTRYISKEFTSYALGRPEAAARTNLQCRQSGPDDIQALLLLQSNSLEISTALLHDNCDAKIFVSCLMTIDAGRFSNEHVSSRPAAMPRFRL</sequence>
<name>A0A1L5P6T1_RHIET</name>